<dbReference type="SUPFAM" id="SSF52172">
    <property type="entry name" value="CheY-like"/>
    <property type="match status" value="1"/>
</dbReference>
<dbReference type="Gene3D" id="3.40.50.2300">
    <property type="match status" value="1"/>
</dbReference>
<dbReference type="PATRIC" id="fig|1107881.3.peg.1035"/>
<evidence type="ECO:0000313" key="2">
    <source>
        <dbReference type="Proteomes" id="UP000004038"/>
    </source>
</evidence>
<organism evidence="1 2">
    <name type="scientific">Sinorhizobium meliloti CCNWSX0020</name>
    <dbReference type="NCBI Taxonomy" id="1107881"/>
    <lineage>
        <taxon>Bacteria</taxon>
        <taxon>Pseudomonadati</taxon>
        <taxon>Pseudomonadota</taxon>
        <taxon>Alphaproteobacteria</taxon>
        <taxon>Hyphomicrobiales</taxon>
        <taxon>Rhizobiaceae</taxon>
        <taxon>Sinorhizobium/Ensifer group</taxon>
        <taxon>Sinorhizobium</taxon>
    </lineage>
</organism>
<sequence length="105" mass="11422">MRQSWELVARGCVCGRMVAWSRGGSMETVMILLVEDLLLLDFEQALVGVGFAVLAVVSGKKALKILSDAATTIQGIVTDKRSQEAPDGWDVARFSREVDPEMPVV</sequence>
<reference evidence="1 2" key="1">
    <citation type="journal article" date="2012" name="J. Bacteriol.">
        <title>Draft Genome Sequence of Sinorhizobium meliloti CCNWSX0020, a Nitrogen-Fixing Symbiont with Copper Tolerance Capability Isolated from Lead-Zinc Mine Tailings.</title>
        <authorList>
            <person name="Li Z."/>
            <person name="Ma Z."/>
            <person name="Hao X."/>
            <person name="Wei G."/>
        </authorList>
    </citation>
    <scope>NUCLEOTIDE SEQUENCE [LARGE SCALE GENOMIC DNA]</scope>
    <source>
        <strain evidence="1 2">CCNWSX0020</strain>
    </source>
</reference>
<proteinExistence type="predicted"/>
<dbReference type="EMBL" id="AGVV01000006">
    <property type="protein sequence ID" value="EHK79082.1"/>
    <property type="molecule type" value="Genomic_DNA"/>
</dbReference>
<evidence type="ECO:0000313" key="1">
    <source>
        <dbReference type="EMBL" id="EHK79082.1"/>
    </source>
</evidence>
<accession>H0FV37</accession>
<protein>
    <submittedName>
        <fullName evidence="1">Response regulator receiver protein</fullName>
    </submittedName>
</protein>
<dbReference type="Proteomes" id="UP000004038">
    <property type="component" value="Unassembled WGS sequence"/>
</dbReference>
<name>H0FV37_RHIML</name>
<dbReference type="AlphaFoldDB" id="H0FV37"/>
<dbReference type="InterPro" id="IPR011006">
    <property type="entry name" value="CheY-like_superfamily"/>
</dbReference>
<gene>
    <name evidence="1" type="ORF">SM0020_05155</name>
</gene>